<proteinExistence type="predicted"/>
<reference evidence="4" key="1">
    <citation type="journal article" date="2019" name="Int. J. Syst. Evol. Microbiol.">
        <title>The Global Catalogue of Microorganisms (GCM) 10K type strain sequencing project: providing services to taxonomists for standard genome sequencing and annotation.</title>
        <authorList>
            <consortium name="The Broad Institute Genomics Platform"/>
            <consortium name="The Broad Institute Genome Sequencing Center for Infectious Disease"/>
            <person name="Wu L."/>
            <person name="Ma J."/>
        </authorList>
    </citation>
    <scope>NUCLEOTIDE SEQUENCE [LARGE SCALE GENOMIC DNA]</scope>
    <source>
        <strain evidence="4">CGMCC 1.12859</strain>
    </source>
</reference>
<accession>A0ABW2FYB9</accession>
<dbReference type="InterPro" id="IPR001607">
    <property type="entry name" value="Znf_UBP"/>
</dbReference>
<feature type="domain" description="UBP-type" evidence="2">
    <location>
        <begin position="1"/>
        <end position="102"/>
    </location>
</feature>
<name>A0ABW2FYB9_9ACTN</name>
<dbReference type="SUPFAM" id="SSF57850">
    <property type="entry name" value="RING/U-box"/>
    <property type="match status" value="1"/>
</dbReference>
<dbReference type="InterPro" id="IPR013083">
    <property type="entry name" value="Znf_RING/FYVE/PHD"/>
</dbReference>
<keyword evidence="4" id="KW-1185">Reference proteome</keyword>
<feature type="compositionally biased region" description="Pro residues" evidence="1">
    <location>
        <begin position="96"/>
        <end position="105"/>
    </location>
</feature>
<dbReference type="EMBL" id="JBHTAJ010000021">
    <property type="protein sequence ID" value="MFC7180580.1"/>
    <property type="molecule type" value="Genomic_DNA"/>
</dbReference>
<comment type="caution">
    <text evidence="3">The sequence shown here is derived from an EMBL/GenBank/DDBJ whole genome shotgun (WGS) entry which is preliminary data.</text>
</comment>
<organism evidence="3 4">
    <name type="scientific">Kitasatospora paranensis</name>
    <dbReference type="NCBI Taxonomy" id="258053"/>
    <lineage>
        <taxon>Bacteria</taxon>
        <taxon>Bacillati</taxon>
        <taxon>Actinomycetota</taxon>
        <taxon>Actinomycetes</taxon>
        <taxon>Kitasatosporales</taxon>
        <taxon>Streptomycetaceae</taxon>
        <taxon>Kitasatospora</taxon>
    </lineage>
</organism>
<dbReference type="PROSITE" id="PS50271">
    <property type="entry name" value="ZF_UBP"/>
    <property type="match status" value="1"/>
</dbReference>
<dbReference type="Proteomes" id="UP001596435">
    <property type="component" value="Unassembled WGS sequence"/>
</dbReference>
<sequence>MSEQEVPGIDPAALPSGDGCAECLAGQDAGWWLHLRRCAACGHIGCCDSSPSQHATRHARESGHPFLTSFEPGEDWFWNIETDEYYTGPPLAGPASRPPTQPSPGPAGRVPGDWQSLLH</sequence>
<evidence type="ECO:0000313" key="3">
    <source>
        <dbReference type="EMBL" id="MFC7180580.1"/>
    </source>
</evidence>
<feature type="region of interest" description="Disordered" evidence="1">
    <location>
        <begin position="88"/>
        <end position="119"/>
    </location>
</feature>
<protein>
    <submittedName>
        <fullName evidence="3">UBP-type zinc finger domain-containing protein</fullName>
    </submittedName>
</protein>
<gene>
    <name evidence="3" type="ORF">ACFQMG_13550</name>
</gene>
<dbReference type="Gene3D" id="3.30.40.10">
    <property type="entry name" value="Zinc/RING finger domain, C3HC4 (zinc finger)"/>
    <property type="match status" value="1"/>
</dbReference>
<evidence type="ECO:0000259" key="2">
    <source>
        <dbReference type="PROSITE" id="PS50271"/>
    </source>
</evidence>
<evidence type="ECO:0000313" key="4">
    <source>
        <dbReference type="Proteomes" id="UP001596435"/>
    </source>
</evidence>
<dbReference type="Pfam" id="PF02148">
    <property type="entry name" value="zf-UBP"/>
    <property type="match status" value="1"/>
</dbReference>
<dbReference type="RefSeq" id="WP_345705091.1">
    <property type="nucleotide sequence ID" value="NZ_BAABKV010000001.1"/>
</dbReference>
<evidence type="ECO:0000256" key="1">
    <source>
        <dbReference type="SAM" id="MobiDB-lite"/>
    </source>
</evidence>